<accession>A0AAQ1GN54</accession>
<organism evidence="2 3">
    <name type="scientific">Paraburkholderia tropica</name>
    <dbReference type="NCBI Taxonomy" id="92647"/>
    <lineage>
        <taxon>Bacteria</taxon>
        <taxon>Pseudomonadati</taxon>
        <taxon>Pseudomonadota</taxon>
        <taxon>Betaproteobacteria</taxon>
        <taxon>Burkholderiales</taxon>
        <taxon>Burkholderiaceae</taxon>
        <taxon>Paraburkholderia</taxon>
    </lineage>
</organism>
<dbReference type="RefSeq" id="WP_074987325.1">
    <property type="nucleotide sequence ID" value="NZ_CADFGN010000020.1"/>
</dbReference>
<gene>
    <name evidence="2" type="ORF">SAMN05216550_12740</name>
</gene>
<dbReference type="Proteomes" id="UP000183529">
    <property type="component" value="Unassembled WGS sequence"/>
</dbReference>
<sequence>MTEGRYPGYDVLAKRDTPSWDTPTRRVIDERMRTHDAARWLGPSAWRALVALCECIVPQQTNAQARIAAPAQNAEGATIVPVAALVDGKLLEDRRDGFRDSRLPPLREAWRIGLAALDAESDRRHRHPFADIKPQQQRDLLIMLQRGEFHGRAWEGMPADVFFAKRVLHDICSAFYSHPAAWSALGFGGPANPRGYVRLVADRRDPWEAVEARDDSESAKARARRANAHIGASRRHRAQP</sequence>
<feature type="region of interest" description="Disordered" evidence="1">
    <location>
        <begin position="209"/>
        <end position="240"/>
    </location>
</feature>
<dbReference type="EMBL" id="FNZM01000027">
    <property type="protein sequence ID" value="SEK14204.1"/>
    <property type="molecule type" value="Genomic_DNA"/>
</dbReference>
<name>A0AAQ1GN54_9BURK</name>
<dbReference type="AlphaFoldDB" id="A0AAQ1GN54"/>
<dbReference type="InterPro" id="IPR027056">
    <property type="entry name" value="Gluconate_2DH_su3"/>
</dbReference>
<evidence type="ECO:0000313" key="2">
    <source>
        <dbReference type="EMBL" id="SEK14204.1"/>
    </source>
</evidence>
<protein>
    <submittedName>
        <fullName evidence="2">Gluconate 2-dehydrogenase subunit 3</fullName>
    </submittedName>
</protein>
<evidence type="ECO:0000256" key="1">
    <source>
        <dbReference type="SAM" id="MobiDB-lite"/>
    </source>
</evidence>
<comment type="caution">
    <text evidence="2">The sequence shown here is derived from an EMBL/GenBank/DDBJ whole genome shotgun (WGS) entry which is preliminary data.</text>
</comment>
<reference evidence="2 3" key="1">
    <citation type="submission" date="2016-10" db="EMBL/GenBank/DDBJ databases">
        <authorList>
            <person name="Varghese N."/>
            <person name="Submissions S."/>
        </authorList>
    </citation>
    <scope>NUCLEOTIDE SEQUENCE [LARGE SCALE GENOMIC DNA]</scope>
    <source>
        <strain evidence="2 3">LMG 22274</strain>
    </source>
</reference>
<feature type="compositionally biased region" description="Basic residues" evidence="1">
    <location>
        <begin position="221"/>
        <end position="240"/>
    </location>
</feature>
<dbReference type="Pfam" id="PF13618">
    <property type="entry name" value="Gluconate_2-dh3"/>
    <property type="match status" value="1"/>
</dbReference>
<proteinExistence type="predicted"/>
<feature type="compositionally biased region" description="Basic and acidic residues" evidence="1">
    <location>
        <begin position="209"/>
        <end position="220"/>
    </location>
</feature>
<evidence type="ECO:0000313" key="3">
    <source>
        <dbReference type="Proteomes" id="UP000183529"/>
    </source>
</evidence>